<name>D6WWQ5_TRICA</name>
<dbReference type="HOGENOM" id="CLU_3360345_0_0_1"/>
<dbReference type="EMBL" id="KQ971361">
    <property type="protein sequence ID" value="EFA08745.1"/>
    <property type="molecule type" value="Genomic_DNA"/>
</dbReference>
<evidence type="ECO:0000313" key="1">
    <source>
        <dbReference type="EMBL" id="EFA08745.1"/>
    </source>
</evidence>
<protein>
    <submittedName>
        <fullName evidence="1">Uncharacterized protein</fullName>
    </submittedName>
</protein>
<reference evidence="1 2" key="1">
    <citation type="journal article" date="2008" name="Nature">
        <title>The genome of the model beetle and pest Tribolium castaneum.</title>
        <authorList>
            <consortium name="Tribolium Genome Sequencing Consortium"/>
            <person name="Richards S."/>
            <person name="Gibbs R.A."/>
            <person name="Weinstock G.M."/>
            <person name="Brown S.J."/>
            <person name="Denell R."/>
            <person name="Beeman R.W."/>
            <person name="Gibbs R."/>
            <person name="Beeman R.W."/>
            <person name="Brown S.J."/>
            <person name="Bucher G."/>
            <person name="Friedrich M."/>
            <person name="Grimmelikhuijzen C.J."/>
            <person name="Klingler M."/>
            <person name="Lorenzen M."/>
            <person name="Richards S."/>
            <person name="Roth S."/>
            <person name="Schroder R."/>
            <person name="Tautz D."/>
            <person name="Zdobnov E.M."/>
            <person name="Muzny D."/>
            <person name="Gibbs R.A."/>
            <person name="Weinstock G.M."/>
            <person name="Attaway T."/>
            <person name="Bell S."/>
            <person name="Buhay C.J."/>
            <person name="Chandrabose M.N."/>
            <person name="Chavez D."/>
            <person name="Clerk-Blankenburg K.P."/>
            <person name="Cree A."/>
            <person name="Dao M."/>
            <person name="Davis C."/>
            <person name="Chacko J."/>
            <person name="Dinh H."/>
            <person name="Dugan-Rocha S."/>
            <person name="Fowler G."/>
            <person name="Garner T.T."/>
            <person name="Garnes J."/>
            <person name="Gnirke A."/>
            <person name="Hawes A."/>
            <person name="Hernandez J."/>
            <person name="Hines S."/>
            <person name="Holder M."/>
            <person name="Hume J."/>
            <person name="Jhangiani S.N."/>
            <person name="Joshi V."/>
            <person name="Khan Z.M."/>
            <person name="Jackson L."/>
            <person name="Kovar C."/>
            <person name="Kowis A."/>
            <person name="Lee S."/>
            <person name="Lewis L.R."/>
            <person name="Margolis J."/>
            <person name="Morgan M."/>
            <person name="Nazareth L.V."/>
            <person name="Nguyen N."/>
            <person name="Okwuonu G."/>
            <person name="Parker D."/>
            <person name="Richards S."/>
            <person name="Ruiz S.J."/>
            <person name="Santibanez J."/>
            <person name="Savard J."/>
            <person name="Scherer S.E."/>
            <person name="Schneider B."/>
            <person name="Sodergren E."/>
            <person name="Tautz D."/>
            <person name="Vattahil S."/>
            <person name="Villasana D."/>
            <person name="White C.S."/>
            <person name="Wright R."/>
            <person name="Park Y."/>
            <person name="Beeman R.W."/>
            <person name="Lord J."/>
            <person name="Oppert B."/>
            <person name="Lorenzen M."/>
            <person name="Brown S."/>
            <person name="Wang L."/>
            <person name="Savard J."/>
            <person name="Tautz D."/>
            <person name="Richards S."/>
            <person name="Weinstock G."/>
            <person name="Gibbs R.A."/>
            <person name="Liu Y."/>
            <person name="Worley K."/>
            <person name="Weinstock G."/>
            <person name="Elsik C.G."/>
            <person name="Reese J.T."/>
            <person name="Elhaik E."/>
            <person name="Landan G."/>
            <person name="Graur D."/>
            <person name="Arensburger P."/>
            <person name="Atkinson P."/>
            <person name="Beeman R.W."/>
            <person name="Beidler J."/>
            <person name="Brown S.J."/>
            <person name="Demuth J.P."/>
            <person name="Drury D.W."/>
            <person name="Du Y.Z."/>
            <person name="Fujiwara H."/>
            <person name="Lorenzen M."/>
            <person name="Maselli V."/>
            <person name="Osanai M."/>
            <person name="Park Y."/>
            <person name="Robertson H.M."/>
            <person name="Tu Z."/>
            <person name="Wang J.J."/>
            <person name="Wang S."/>
            <person name="Richards S."/>
            <person name="Song H."/>
            <person name="Zhang L."/>
            <person name="Sodergren E."/>
            <person name="Werner D."/>
            <person name="Stanke M."/>
            <person name="Morgenstern B."/>
            <person name="Solovyev V."/>
            <person name="Kosarev P."/>
            <person name="Brown G."/>
            <person name="Chen H.C."/>
            <person name="Ermolaeva O."/>
            <person name="Hlavina W."/>
            <person name="Kapustin Y."/>
            <person name="Kiryutin B."/>
            <person name="Kitts P."/>
            <person name="Maglott D."/>
            <person name="Pruitt K."/>
            <person name="Sapojnikov V."/>
            <person name="Souvorov A."/>
            <person name="Mackey A.J."/>
            <person name="Waterhouse R.M."/>
            <person name="Wyder S."/>
            <person name="Zdobnov E.M."/>
            <person name="Zdobnov E.M."/>
            <person name="Wyder S."/>
            <person name="Kriventseva E.V."/>
            <person name="Kadowaki T."/>
            <person name="Bork P."/>
            <person name="Aranda M."/>
            <person name="Bao R."/>
            <person name="Beermann A."/>
            <person name="Berns N."/>
            <person name="Bolognesi R."/>
            <person name="Bonneton F."/>
            <person name="Bopp D."/>
            <person name="Brown S.J."/>
            <person name="Bucher G."/>
            <person name="Butts T."/>
            <person name="Chaumot A."/>
            <person name="Denell R.E."/>
            <person name="Ferrier D.E."/>
            <person name="Friedrich M."/>
            <person name="Gordon C.M."/>
            <person name="Jindra M."/>
            <person name="Klingler M."/>
            <person name="Lan Q."/>
            <person name="Lattorff H.M."/>
            <person name="Laudet V."/>
            <person name="von Levetsow C."/>
            <person name="Liu Z."/>
            <person name="Lutz R."/>
            <person name="Lynch J.A."/>
            <person name="da Fonseca R.N."/>
            <person name="Posnien N."/>
            <person name="Reuter R."/>
            <person name="Roth S."/>
            <person name="Savard J."/>
            <person name="Schinko J.B."/>
            <person name="Schmitt C."/>
            <person name="Schoppmeier M."/>
            <person name="Schroder R."/>
            <person name="Shippy T.D."/>
            <person name="Simonnet F."/>
            <person name="Marques-Souza H."/>
            <person name="Tautz D."/>
            <person name="Tomoyasu Y."/>
            <person name="Trauner J."/>
            <person name="Van der Zee M."/>
            <person name="Vervoort M."/>
            <person name="Wittkopp N."/>
            <person name="Wimmer E.A."/>
            <person name="Yang X."/>
            <person name="Jones A.K."/>
            <person name="Sattelle D.B."/>
            <person name="Ebert P.R."/>
            <person name="Nelson D."/>
            <person name="Scott J.G."/>
            <person name="Beeman R.W."/>
            <person name="Muthukrishnan S."/>
            <person name="Kramer K.J."/>
            <person name="Arakane Y."/>
            <person name="Beeman R.W."/>
            <person name="Zhu Q."/>
            <person name="Hogenkamp D."/>
            <person name="Dixit R."/>
            <person name="Oppert B."/>
            <person name="Jiang H."/>
            <person name="Zou Z."/>
            <person name="Marshall J."/>
            <person name="Elpidina E."/>
            <person name="Vinokurov K."/>
            <person name="Oppert C."/>
            <person name="Zou Z."/>
            <person name="Evans J."/>
            <person name="Lu Z."/>
            <person name="Zhao P."/>
            <person name="Sumathipala N."/>
            <person name="Altincicek B."/>
            <person name="Vilcinskas A."/>
            <person name="Williams M."/>
            <person name="Hultmark D."/>
            <person name="Hetru C."/>
            <person name="Jiang H."/>
            <person name="Grimmelikhuijzen C.J."/>
            <person name="Hauser F."/>
            <person name="Cazzamali G."/>
            <person name="Williamson M."/>
            <person name="Park Y."/>
            <person name="Li B."/>
            <person name="Tanaka Y."/>
            <person name="Predel R."/>
            <person name="Neupert S."/>
            <person name="Schachtner J."/>
            <person name="Verleyen P."/>
            <person name="Raible F."/>
            <person name="Bork P."/>
            <person name="Friedrich M."/>
            <person name="Walden K.K."/>
            <person name="Robertson H.M."/>
            <person name="Angeli S."/>
            <person name="Foret S."/>
            <person name="Bucher G."/>
            <person name="Schuetz S."/>
            <person name="Maleszka R."/>
            <person name="Wimmer E.A."/>
            <person name="Beeman R.W."/>
            <person name="Lorenzen M."/>
            <person name="Tomoyasu Y."/>
            <person name="Miller S.C."/>
            <person name="Grossmann D."/>
            <person name="Bucher G."/>
        </authorList>
    </citation>
    <scope>NUCLEOTIDE SEQUENCE [LARGE SCALE GENOMIC DNA]</scope>
    <source>
        <strain evidence="1 2">Georgia GA2</strain>
    </source>
</reference>
<dbReference type="InParanoid" id="D6WWQ5"/>
<gene>
    <name evidence="1" type="primary">GLEAN_06420</name>
    <name evidence="1" type="ORF">TcasGA2_TC006420</name>
</gene>
<accession>D6WWQ5</accession>
<sequence length="36" mass="4178">MTFAQDKGPRRMTRQERAPQERVRVLLAQEAAILLP</sequence>
<reference evidence="1 2" key="2">
    <citation type="journal article" date="2010" name="Nucleic Acids Res.">
        <title>BeetleBase in 2010: revisions to provide comprehensive genomic information for Tribolium castaneum.</title>
        <authorList>
            <person name="Kim H.S."/>
            <person name="Murphy T."/>
            <person name="Xia J."/>
            <person name="Caragea D."/>
            <person name="Park Y."/>
            <person name="Beeman R.W."/>
            <person name="Lorenzen M.D."/>
            <person name="Butcher S."/>
            <person name="Manak J.R."/>
            <person name="Brown S.J."/>
        </authorList>
    </citation>
    <scope>GENOME REANNOTATION</scope>
    <source>
        <strain evidence="1 2">Georgia GA2</strain>
    </source>
</reference>
<evidence type="ECO:0000313" key="2">
    <source>
        <dbReference type="Proteomes" id="UP000007266"/>
    </source>
</evidence>
<dbReference type="Proteomes" id="UP000007266">
    <property type="component" value="Linkage group 8"/>
</dbReference>
<keyword evidence="2" id="KW-1185">Reference proteome</keyword>
<dbReference type="AlphaFoldDB" id="D6WWQ5"/>
<proteinExistence type="predicted"/>
<organism evidence="1 2">
    <name type="scientific">Tribolium castaneum</name>
    <name type="common">Red flour beetle</name>
    <dbReference type="NCBI Taxonomy" id="7070"/>
    <lineage>
        <taxon>Eukaryota</taxon>
        <taxon>Metazoa</taxon>
        <taxon>Ecdysozoa</taxon>
        <taxon>Arthropoda</taxon>
        <taxon>Hexapoda</taxon>
        <taxon>Insecta</taxon>
        <taxon>Pterygota</taxon>
        <taxon>Neoptera</taxon>
        <taxon>Endopterygota</taxon>
        <taxon>Coleoptera</taxon>
        <taxon>Polyphaga</taxon>
        <taxon>Cucujiformia</taxon>
        <taxon>Tenebrionidae</taxon>
        <taxon>Tenebrionidae incertae sedis</taxon>
        <taxon>Tribolium</taxon>
    </lineage>
</organism>